<dbReference type="SUPFAM" id="SSF54106">
    <property type="entry name" value="LysM domain"/>
    <property type="match status" value="1"/>
</dbReference>
<sequence length="214" mass="24080">MSVLRRQAQFTQDSTTMKRILSILHEGTEYRLPVTPASIRLDTGIKIDTAAVYGLGDINLAGDRTAAAVSISSFFPAQAYDFCIGQHRDPYDWVKLFKKIIKKKKPVRLIISDTAINIRVLIKSIEYGEDPGTNDVNYTLTLVEYRRGMAAEPRPQEDDPYTPETYTVVYGDTLWSIARRFYGNGKFYKKIAAANGIQDPNILAVGQVLRLPKD</sequence>
<dbReference type="InterPro" id="IPR018392">
    <property type="entry name" value="LysM"/>
</dbReference>
<evidence type="ECO:0000313" key="2">
    <source>
        <dbReference type="EMBL" id="DAE04534.1"/>
    </source>
</evidence>
<accession>A0A8S5PBU0</accession>
<proteinExistence type="predicted"/>
<dbReference type="Pfam" id="PF01476">
    <property type="entry name" value="LysM"/>
    <property type="match status" value="1"/>
</dbReference>
<dbReference type="CDD" id="cd00118">
    <property type="entry name" value="LysM"/>
    <property type="match status" value="1"/>
</dbReference>
<dbReference type="Gene3D" id="3.10.350.10">
    <property type="entry name" value="LysM domain"/>
    <property type="match status" value="1"/>
</dbReference>
<feature type="domain" description="LysM" evidence="1">
    <location>
        <begin position="164"/>
        <end position="211"/>
    </location>
</feature>
<evidence type="ECO:0000259" key="1">
    <source>
        <dbReference type="PROSITE" id="PS51782"/>
    </source>
</evidence>
<name>A0A8S5PBU0_9CAUD</name>
<protein>
    <submittedName>
        <fullName evidence="2">Tail assembly protein</fullName>
    </submittedName>
</protein>
<dbReference type="InterPro" id="IPR036779">
    <property type="entry name" value="LysM_dom_sf"/>
</dbReference>
<dbReference type="EMBL" id="BK015390">
    <property type="protein sequence ID" value="DAE04534.1"/>
    <property type="molecule type" value="Genomic_DNA"/>
</dbReference>
<dbReference type="InterPro" id="IPR052196">
    <property type="entry name" value="Bact_Kbp"/>
</dbReference>
<dbReference type="PANTHER" id="PTHR34700:SF4">
    <property type="entry name" value="PHAGE-LIKE ELEMENT PBSX PROTEIN XKDP"/>
    <property type="match status" value="1"/>
</dbReference>
<dbReference type="PROSITE" id="PS51782">
    <property type="entry name" value="LYSM"/>
    <property type="match status" value="1"/>
</dbReference>
<dbReference type="SMART" id="SM00257">
    <property type="entry name" value="LysM"/>
    <property type="match status" value="1"/>
</dbReference>
<organism evidence="2">
    <name type="scientific">Siphoviridae sp. ct0UO21</name>
    <dbReference type="NCBI Taxonomy" id="2825293"/>
    <lineage>
        <taxon>Viruses</taxon>
        <taxon>Duplodnaviria</taxon>
        <taxon>Heunggongvirae</taxon>
        <taxon>Uroviricota</taxon>
        <taxon>Caudoviricetes</taxon>
    </lineage>
</organism>
<reference evidence="2" key="1">
    <citation type="journal article" date="2021" name="Proc. Natl. Acad. Sci. U.S.A.">
        <title>A Catalog of Tens of Thousands of Viruses from Human Metagenomes Reveals Hidden Associations with Chronic Diseases.</title>
        <authorList>
            <person name="Tisza M.J."/>
            <person name="Buck C.B."/>
        </authorList>
    </citation>
    <scope>NUCLEOTIDE SEQUENCE</scope>
    <source>
        <strain evidence="2">Ct0UO21</strain>
    </source>
</reference>
<dbReference type="PANTHER" id="PTHR34700">
    <property type="entry name" value="POTASSIUM BINDING PROTEIN KBP"/>
    <property type="match status" value="1"/>
</dbReference>